<proteinExistence type="predicted"/>
<evidence type="ECO:0000313" key="1">
    <source>
        <dbReference type="EMBL" id="OQR90908.1"/>
    </source>
</evidence>
<dbReference type="SUPFAM" id="SSF50729">
    <property type="entry name" value="PH domain-like"/>
    <property type="match status" value="1"/>
</dbReference>
<dbReference type="Gene3D" id="2.30.29.30">
    <property type="entry name" value="Pleckstrin-homology domain (PH domain)/Phosphotyrosine-binding domain (PTB)"/>
    <property type="match status" value="1"/>
</dbReference>
<dbReference type="Gene3D" id="1.20.5.190">
    <property type="match status" value="1"/>
</dbReference>
<dbReference type="AlphaFoldDB" id="A0A1V9YYS6"/>
<evidence type="ECO:0000313" key="2">
    <source>
        <dbReference type="Proteomes" id="UP000243579"/>
    </source>
</evidence>
<dbReference type="EMBL" id="JNBR01000569">
    <property type="protein sequence ID" value="OQR90908.1"/>
    <property type="molecule type" value="Genomic_DNA"/>
</dbReference>
<comment type="caution">
    <text evidence="1">The sequence shown here is derived from an EMBL/GenBank/DDBJ whole genome shotgun (WGS) entry which is preliminary data.</text>
</comment>
<dbReference type="PROSITE" id="PS50096">
    <property type="entry name" value="IQ"/>
    <property type="match status" value="1"/>
</dbReference>
<dbReference type="OrthoDB" id="67945at2759"/>
<dbReference type="InterPro" id="IPR011993">
    <property type="entry name" value="PH-like_dom_sf"/>
</dbReference>
<protein>
    <recommendedName>
        <fullName evidence="3">PH domain-containing protein</fullName>
    </recommendedName>
</protein>
<organism evidence="1 2">
    <name type="scientific">Achlya hypogyna</name>
    <name type="common">Oomycete</name>
    <name type="synonym">Protoachlya hypogyna</name>
    <dbReference type="NCBI Taxonomy" id="1202772"/>
    <lineage>
        <taxon>Eukaryota</taxon>
        <taxon>Sar</taxon>
        <taxon>Stramenopiles</taxon>
        <taxon>Oomycota</taxon>
        <taxon>Saprolegniomycetes</taxon>
        <taxon>Saprolegniales</taxon>
        <taxon>Achlyaceae</taxon>
        <taxon>Achlya</taxon>
    </lineage>
</organism>
<reference evidence="1 2" key="1">
    <citation type="journal article" date="2014" name="Genome Biol. Evol.">
        <title>The secreted proteins of Achlya hypogyna and Thraustotheca clavata identify the ancestral oomycete secretome and reveal gene acquisitions by horizontal gene transfer.</title>
        <authorList>
            <person name="Misner I."/>
            <person name="Blouin N."/>
            <person name="Leonard G."/>
            <person name="Richards T.A."/>
            <person name="Lane C.E."/>
        </authorList>
    </citation>
    <scope>NUCLEOTIDE SEQUENCE [LARGE SCALE GENOMIC DNA]</scope>
    <source>
        <strain evidence="1 2">ATCC 48635</strain>
    </source>
</reference>
<keyword evidence="2" id="KW-1185">Reference proteome</keyword>
<accession>A0A1V9YYS6</accession>
<dbReference type="InterPro" id="IPR000048">
    <property type="entry name" value="IQ_motif_EF-hand-BS"/>
</dbReference>
<evidence type="ECO:0008006" key="3">
    <source>
        <dbReference type="Google" id="ProtNLM"/>
    </source>
</evidence>
<name>A0A1V9YYS6_ACHHY</name>
<sequence length="555" mass="63393">MQRIVVVTNQERHNKSVWTQKYKDTIRTTFVEEARRPFNDAFRRPRKRIALADPLPKLRADANNLRRDAVIALTRHSKRGPRFSVLKDGVERVTTALSEVKITRAPFERSLRQHNSRCEYCTHVGGDLECALYVGPKRQCPVAKVLLIRCDVIAHTSCYLSAWKELTQRGPVCFKVEAEAQWICTFCESDLQEVLRRLEALPTLVQEYDTQIKRIRHDKRHQKELSCARLIAGYTRMSKEARMFLRKKECAVQIQARIRGKLARKAFNEMQRQRIRPYVVDLVSLHGLGIDSEAIKSPRPPIGDDGGETRLPNGFQCNPYIVFHIVSEHDDEAQQFCFESAIQHGSNEVGWNEAIFVPGVDGNVTMCFTVLSKNGPNNFFLGQGTVRMNGTEIWRYGASLELPIKPELEVIPKASHNKLMRIQDIGSIARDLTLTVNIRHFADSGANCGYMQSINTIDSVKGNSRWCVLADGVFRIYRHYGLTLAFETLKMVHASEVQLLTVAPHHIANLHKHTAKQSTVVFIQHEQRSYLLRADSNKANATWAKKLLLAMKHKY</sequence>
<dbReference type="Pfam" id="PF00612">
    <property type="entry name" value="IQ"/>
    <property type="match status" value="1"/>
</dbReference>
<dbReference type="Proteomes" id="UP000243579">
    <property type="component" value="Unassembled WGS sequence"/>
</dbReference>
<gene>
    <name evidence="1" type="ORF">ACHHYP_05149</name>
</gene>